<evidence type="ECO:0000313" key="2">
    <source>
        <dbReference type="EMBL" id="GMH02125.1"/>
    </source>
</evidence>
<accession>A0AAD3S0H1</accession>
<dbReference type="EMBL" id="BSYO01000003">
    <property type="protein sequence ID" value="GMH02125.1"/>
    <property type="molecule type" value="Genomic_DNA"/>
</dbReference>
<protein>
    <submittedName>
        <fullName evidence="2">Uncharacterized protein</fullName>
    </submittedName>
</protein>
<keyword evidence="1" id="KW-0812">Transmembrane</keyword>
<name>A0AAD3S0H1_NEPGR</name>
<evidence type="ECO:0000313" key="3">
    <source>
        <dbReference type="Proteomes" id="UP001279734"/>
    </source>
</evidence>
<feature type="transmembrane region" description="Helical" evidence="1">
    <location>
        <begin position="63"/>
        <end position="85"/>
    </location>
</feature>
<keyword evidence="1" id="KW-0472">Membrane</keyword>
<organism evidence="2 3">
    <name type="scientific">Nepenthes gracilis</name>
    <name type="common">Slender pitcher plant</name>
    <dbReference type="NCBI Taxonomy" id="150966"/>
    <lineage>
        <taxon>Eukaryota</taxon>
        <taxon>Viridiplantae</taxon>
        <taxon>Streptophyta</taxon>
        <taxon>Embryophyta</taxon>
        <taxon>Tracheophyta</taxon>
        <taxon>Spermatophyta</taxon>
        <taxon>Magnoliopsida</taxon>
        <taxon>eudicotyledons</taxon>
        <taxon>Gunneridae</taxon>
        <taxon>Pentapetalae</taxon>
        <taxon>Caryophyllales</taxon>
        <taxon>Nepenthaceae</taxon>
        <taxon>Nepenthes</taxon>
    </lineage>
</organism>
<dbReference type="Proteomes" id="UP001279734">
    <property type="component" value="Unassembled WGS sequence"/>
</dbReference>
<sequence length="90" mass="9800">MYGEILMLHGLLLGQDSDFILASSLCWAMLRSNVDDAGHRSALNLAVTVVYYLDDRVCSLSRLVSASVGAVLLAIAIHSLCYTPLLMDAW</sequence>
<keyword evidence="1" id="KW-1133">Transmembrane helix</keyword>
<gene>
    <name evidence="2" type="ORF">Nepgr_003964</name>
</gene>
<proteinExistence type="predicted"/>
<reference evidence="2" key="1">
    <citation type="submission" date="2023-05" db="EMBL/GenBank/DDBJ databases">
        <title>Nepenthes gracilis genome sequencing.</title>
        <authorList>
            <person name="Fukushima K."/>
        </authorList>
    </citation>
    <scope>NUCLEOTIDE SEQUENCE</scope>
    <source>
        <strain evidence="2">SING2019-196</strain>
    </source>
</reference>
<evidence type="ECO:0000256" key="1">
    <source>
        <dbReference type="SAM" id="Phobius"/>
    </source>
</evidence>
<keyword evidence="3" id="KW-1185">Reference proteome</keyword>
<comment type="caution">
    <text evidence="2">The sequence shown here is derived from an EMBL/GenBank/DDBJ whole genome shotgun (WGS) entry which is preliminary data.</text>
</comment>
<dbReference type="AlphaFoldDB" id="A0AAD3S0H1"/>